<evidence type="ECO:0000313" key="2">
    <source>
        <dbReference type="Proteomes" id="UP000789595"/>
    </source>
</evidence>
<keyword evidence="2" id="KW-1185">Reference proteome</keyword>
<dbReference type="Gene3D" id="1.25.40.20">
    <property type="entry name" value="Ankyrin repeat-containing domain"/>
    <property type="match status" value="1"/>
</dbReference>
<gene>
    <name evidence="1" type="ORF">PECAL_2P18570</name>
</gene>
<proteinExistence type="predicted"/>
<evidence type="ECO:0000313" key="1">
    <source>
        <dbReference type="EMBL" id="CAH0368772.1"/>
    </source>
</evidence>
<reference evidence="1" key="1">
    <citation type="submission" date="2021-11" db="EMBL/GenBank/DDBJ databases">
        <authorList>
            <consortium name="Genoscope - CEA"/>
            <person name="William W."/>
        </authorList>
    </citation>
    <scope>NUCLEOTIDE SEQUENCE</scope>
</reference>
<dbReference type="InterPro" id="IPR002110">
    <property type="entry name" value="Ankyrin_rpt"/>
</dbReference>
<sequence>MAHKMRTRRRARREKSPLLRLPTDLLRKIASHTVSPAVVVAVGKFAPERAALRKGTDAAERSRFGGIGMTVREAEHELRTRYRNIVDESSLASREAAGRAFSRRNIVRTDERHPDAPANRDDWVLDGEYDPRRVFVPFRFMRTLIAYGAKLSRECIPLHYVAGCPSAGSVDVARLLLAAGADIDAECEPDDGAGTCALAWCIEARPARAAKYELATFLIEEGCDVVKADAGYLVASGADLLRNLEDEPLTPANQRLIDLIKSALNVEESTYEAAFEVAQQRLDAHREAFYARMNAYTRHIPWY</sequence>
<dbReference type="Proteomes" id="UP000789595">
    <property type="component" value="Unassembled WGS sequence"/>
</dbReference>
<dbReference type="Pfam" id="PF00023">
    <property type="entry name" value="Ank"/>
    <property type="match status" value="1"/>
</dbReference>
<comment type="caution">
    <text evidence="1">The sequence shown here is derived from an EMBL/GenBank/DDBJ whole genome shotgun (WGS) entry which is preliminary data.</text>
</comment>
<organism evidence="1 2">
    <name type="scientific">Pelagomonas calceolata</name>
    <dbReference type="NCBI Taxonomy" id="35677"/>
    <lineage>
        <taxon>Eukaryota</taxon>
        <taxon>Sar</taxon>
        <taxon>Stramenopiles</taxon>
        <taxon>Ochrophyta</taxon>
        <taxon>Pelagophyceae</taxon>
        <taxon>Pelagomonadales</taxon>
        <taxon>Pelagomonadaceae</taxon>
        <taxon>Pelagomonas</taxon>
    </lineage>
</organism>
<name>A0A8J2SKM5_9STRA</name>
<protein>
    <submittedName>
        <fullName evidence="1">Uncharacterized protein</fullName>
    </submittedName>
</protein>
<dbReference type="EMBL" id="CAKKNE010000002">
    <property type="protein sequence ID" value="CAH0368772.1"/>
    <property type="molecule type" value="Genomic_DNA"/>
</dbReference>
<dbReference type="AlphaFoldDB" id="A0A8J2SKM5"/>
<dbReference type="SUPFAM" id="SSF48403">
    <property type="entry name" value="Ankyrin repeat"/>
    <property type="match status" value="1"/>
</dbReference>
<accession>A0A8J2SKM5</accession>
<dbReference type="InterPro" id="IPR036770">
    <property type="entry name" value="Ankyrin_rpt-contain_sf"/>
</dbReference>